<feature type="domain" description="4Fe-4S ferredoxin-type" evidence="9">
    <location>
        <begin position="168"/>
        <end position="199"/>
    </location>
</feature>
<dbReference type="InterPro" id="IPR017900">
    <property type="entry name" value="4Fe4S_Fe_S_CS"/>
</dbReference>
<dbReference type="Proteomes" id="UP001519342">
    <property type="component" value="Unassembled WGS sequence"/>
</dbReference>
<accession>A0ABS4GCX8</accession>
<keyword evidence="5" id="KW-0671">Queuosine biosynthesis</keyword>
<dbReference type="Pfam" id="PF08331">
    <property type="entry name" value="QueG_DUF1730"/>
    <property type="match status" value="1"/>
</dbReference>
<dbReference type="PROSITE" id="PS00198">
    <property type="entry name" value="4FE4S_FER_1"/>
    <property type="match status" value="1"/>
</dbReference>
<dbReference type="InterPro" id="IPR016024">
    <property type="entry name" value="ARM-type_fold"/>
</dbReference>
<dbReference type="InterPro" id="IPR013542">
    <property type="entry name" value="QueG_DUF1730"/>
</dbReference>
<evidence type="ECO:0000256" key="4">
    <source>
        <dbReference type="ARBA" id="ARBA00022723"/>
    </source>
</evidence>
<evidence type="ECO:0000313" key="10">
    <source>
        <dbReference type="EMBL" id="MBP1925553.1"/>
    </source>
</evidence>
<evidence type="ECO:0000256" key="6">
    <source>
        <dbReference type="ARBA" id="ARBA00023002"/>
    </source>
</evidence>
<keyword evidence="3" id="KW-0819">tRNA processing</keyword>
<protein>
    <submittedName>
        <fullName evidence="10">Epoxyqueuosine reductase</fullName>
        <ecNumber evidence="10">1.17.99.6</ecNumber>
    </submittedName>
</protein>
<keyword evidence="8" id="KW-0411">Iron-sulfur</keyword>
<reference evidence="10 11" key="1">
    <citation type="submission" date="2021-03" db="EMBL/GenBank/DDBJ databases">
        <title>Genomic Encyclopedia of Type Strains, Phase IV (KMG-IV): sequencing the most valuable type-strain genomes for metagenomic binning, comparative biology and taxonomic classification.</title>
        <authorList>
            <person name="Goeker M."/>
        </authorList>
    </citation>
    <scope>NUCLEOTIDE SEQUENCE [LARGE SCALE GENOMIC DNA]</scope>
    <source>
        <strain evidence="10 11">DSM 24004</strain>
    </source>
</reference>
<evidence type="ECO:0000256" key="8">
    <source>
        <dbReference type="ARBA" id="ARBA00023014"/>
    </source>
</evidence>
<evidence type="ECO:0000256" key="2">
    <source>
        <dbReference type="ARBA" id="ARBA00022490"/>
    </source>
</evidence>
<dbReference type="Gene3D" id="3.30.70.20">
    <property type="match status" value="1"/>
</dbReference>
<dbReference type="SUPFAM" id="SSF54862">
    <property type="entry name" value="4Fe-4S ferredoxins"/>
    <property type="match status" value="1"/>
</dbReference>
<dbReference type="EMBL" id="JAGGKS010000003">
    <property type="protein sequence ID" value="MBP1925553.1"/>
    <property type="molecule type" value="Genomic_DNA"/>
</dbReference>
<keyword evidence="6 10" id="KW-0560">Oxidoreductase</keyword>
<evidence type="ECO:0000256" key="5">
    <source>
        <dbReference type="ARBA" id="ARBA00022785"/>
    </source>
</evidence>
<evidence type="ECO:0000313" key="11">
    <source>
        <dbReference type="Proteomes" id="UP001519342"/>
    </source>
</evidence>
<evidence type="ECO:0000256" key="3">
    <source>
        <dbReference type="ARBA" id="ARBA00022694"/>
    </source>
</evidence>
<name>A0ABS4GCX8_9FIRM</name>
<evidence type="ECO:0000256" key="7">
    <source>
        <dbReference type="ARBA" id="ARBA00023004"/>
    </source>
</evidence>
<dbReference type="SUPFAM" id="SSF48371">
    <property type="entry name" value="ARM repeat"/>
    <property type="match status" value="1"/>
</dbReference>
<keyword evidence="2" id="KW-0963">Cytoplasm</keyword>
<sequence>MKQKIYEVAHDMGYETVGITSVLNYDYLRPIFNDRIDKNYYNELQEQDIEKRLNAKNVFPDCKSIIAVGFSYARGYKNINKSDKGLISLISYGEDYHHIVNKSLKEFVNKLGKYVDFKYKICVDTLPLVDKEICRKSGIGNYGKNSLLINETLGSFIYLGYVLTDLEIEENSNKFVDICKDCDICIKSCPNNAILKNGKINTKKCISYLTQTKNYIPIEYREKMGNHIYGCDVCQLVCPKNGEILLEKTTNDYNSLLVDLKELLSITNSQFLSKYGSTSGGWRGKNIWKRNAIISIANLDLKYMFDLLKEELKNPSDMIKIYSAWALINLNREKTLDILHSNLKYENDIIIDEYKKLLEEKI</sequence>
<keyword evidence="4" id="KW-0479">Metal-binding</keyword>
<dbReference type="PROSITE" id="PS51379">
    <property type="entry name" value="4FE4S_FER_2"/>
    <property type="match status" value="1"/>
</dbReference>
<evidence type="ECO:0000259" key="9">
    <source>
        <dbReference type="PROSITE" id="PS51379"/>
    </source>
</evidence>
<dbReference type="NCBIfam" id="TIGR00276">
    <property type="entry name" value="tRNA epoxyqueuosine(34) reductase QueG"/>
    <property type="match status" value="1"/>
</dbReference>
<proteinExistence type="predicted"/>
<dbReference type="RefSeq" id="WP_209511279.1">
    <property type="nucleotide sequence ID" value="NZ_JAGGKS010000003.1"/>
</dbReference>
<organism evidence="10 11">
    <name type="scientific">Sedimentibacter acidaminivorans</name>
    <dbReference type="NCBI Taxonomy" id="913099"/>
    <lineage>
        <taxon>Bacteria</taxon>
        <taxon>Bacillati</taxon>
        <taxon>Bacillota</taxon>
        <taxon>Tissierellia</taxon>
        <taxon>Sedimentibacter</taxon>
    </lineage>
</organism>
<comment type="caution">
    <text evidence="10">The sequence shown here is derived from an EMBL/GenBank/DDBJ whole genome shotgun (WGS) entry which is preliminary data.</text>
</comment>
<evidence type="ECO:0000256" key="1">
    <source>
        <dbReference type="ARBA" id="ARBA00022485"/>
    </source>
</evidence>
<dbReference type="PANTHER" id="PTHR30002">
    <property type="entry name" value="EPOXYQUEUOSINE REDUCTASE"/>
    <property type="match status" value="1"/>
</dbReference>
<gene>
    <name evidence="10" type="ORF">J2Z76_001412</name>
</gene>
<dbReference type="InterPro" id="IPR004453">
    <property type="entry name" value="QueG"/>
</dbReference>
<dbReference type="EC" id="1.17.99.6" evidence="10"/>
<keyword evidence="7" id="KW-0408">Iron</keyword>
<dbReference type="InterPro" id="IPR017896">
    <property type="entry name" value="4Fe4S_Fe-S-bd"/>
</dbReference>
<keyword evidence="1" id="KW-0004">4Fe-4S</keyword>
<dbReference type="Pfam" id="PF13484">
    <property type="entry name" value="Fer4_16"/>
    <property type="match status" value="1"/>
</dbReference>
<keyword evidence="11" id="KW-1185">Reference proteome</keyword>
<dbReference type="PANTHER" id="PTHR30002:SF4">
    <property type="entry name" value="EPOXYQUEUOSINE REDUCTASE"/>
    <property type="match status" value="1"/>
</dbReference>
<dbReference type="GO" id="GO:0052693">
    <property type="term" value="F:epoxyqueuosine reductase activity"/>
    <property type="evidence" value="ECO:0007669"/>
    <property type="project" value="UniProtKB-EC"/>
</dbReference>